<gene>
    <name evidence="1" type="ORF">Sduby.mt.40</name>
</gene>
<name>A0A0E3DBT8_9FLOR</name>
<organism evidence="1">
    <name type="scientific">Schizymenia dubyi</name>
    <dbReference type="NCBI Taxonomy" id="38368"/>
    <lineage>
        <taxon>Eukaryota</taxon>
        <taxon>Rhodophyta</taxon>
        <taxon>Florideophyceae</taxon>
        <taxon>Rhodymeniophycidae</taxon>
        <taxon>Nemastomatales</taxon>
        <taxon>Schizymeniaceae</taxon>
        <taxon>Schizymenia</taxon>
    </lineage>
</organism>
<evidence type="ECO:0000313" key="1">
    <source>
        <dbReference type="EMBL" id="AHX02537.1"/>
    </source>
</evidence>
<dbReference type="EMBL" id="KJ398163">
    <property type="protein sequence ID" value="AHX02537.1"/>
    <property type="molecule type" value="Genomic_DNA"/>
</dbReference>
<accession>A0A0E3DBT8</accession>
<keyword evidence="1" id="KW-0496">Mitochondrion</keyword>
<reference evidence="1" key="1">
    <citation type="submission" date="2014-02" db="EMBL/GenBank/DDBJ databases">
        <title>Complete mitochondrion genomes reveal florideophycean red algal diversity.</title>
        <authorList>
            <person name="Yang E.C."/>
            <person name="Yoon H.S."/>
        </authorList>
    </citation>
    <scope>NUCLEOTIDE SEQUENCE</scope>
</reference>
<protein>
    <submittedName>
        <fullName evidence="1">Uncharacterized protein</fullName>
    </submittedName>
</protein>
<sequence>MCFAYIRLLVQIRLFPKNCFILEMLKLNYHYVYQFDFLDKKFLQANNNVTREQFIQIKSIFNLQNAIKNLMGLTLSFLLETLGNQRFFLKNAFSKFPQNLIFKITLRKQRIFLFLDLCLGSFFILSKVTDLLYQIKITENIQFFIHNFLLNKLPYLIYHTFSLKFNFKYRLSSLENFIFNSLA</sequence>
<geneLocation type="mitochondrion" evidence="1"/>
<dbReference type="AlphaFoldDB" id="A0A0E3DBT8"/>
<proteinExistence type="predicted"/>